<name>A0A847S9Y8_9NEIS</name>
<keyword evidence="8" id="KW-0406">Ion transport</keyword>
<feature type="transmembrane region" description="Helical" evidence="10">
    <location>
        <begin position="60"/>
        <end position="78"/>
    </location>
</feature>
<comment type="subcellular location">
    <subcellularLocation>
        <location evidence="1">Membrane</location>
        <topology evidence="1">Multi-pass membrane protein</topology>
    </subcellularLocation>
</comment>
<keyword evidence="7 10" id="KW-1133">Transmembrane helix</keyword>
<dbReference type="PANTHER" id="PTHR46157:SF4">
    <property type="entry name" value="K(+) EFFLUX ANTIPORTER 3, CHLOROPLASTIC"/>
    <property type="match status" value="1"/>
</dbReference>
<dbReference type="Gene3D" id="1.20.1530.20">
    <property type="match status" value="1"/>
</dbReference>
<accession>A0A847S9Y8</accession>
<evidence type="ECO:0000256" key="10">
    <source>
        <dbReference type="SAM" id="Phobius"/>
    </source>
</evidence>
<evidence type="ECO:0000256" key="2">
    <source>
        <dbReference type="ARBA" id="ARBA00022448"/>
    </source>
</evidence>
<feature type="domain" description="RCK C-terminal" evidence="12">
    <location>
        <begin position="574"/>
        <end position="658"/>
    </location>
</feature>
<dbReference type="Gene3D" id="3.30.70.1450">
    <property type="entry name" value="Regulator of K+ conductance, C-terminal domain"/>
    <property type="match status" value="1"/>
</dbReference>
<dbReference type="PROSITE" id="PS51202">
    <property type="entry name" value="RCK_C"/>
    <property type="match status" value="1"/>
</dbReference>
<dbReference type="GO" id="GO:0005886">
    <property type="term" value="C:plasma membrane"/>
    <property type="evidence" value="ECO:0007669"/>
    <property type="project" value="TreeGrafter"/>
</dbReference>
<keyword evidence="2" id="KW-0813">Transport</keyword>
<dbReference type="SUPFAM" id="SSF116726">
    <property type="entry name" value="TrkA C-terminal domain-like"/>
    <property type="match status" value="1"/>
</dbReference>
<dbReference type="GO" id="GO:1902600">
    <property type="term" value="P:proton transmembrane transport"/>
    <property type="evidence" value="ECO:0007669"/>
    <property type="project" value="InterPro"/>
</dbReference>
<dbReference type="InterPro" id="IPR006153">
    <property type="entry name" value="Cation/H_exchanger_TM"/>
</dbReference>
<feature type="transmembrane region" description="Helical" evidence="10">
    <location>
        <begin position="6"/>
        <end position="25"/>
    </location>
</feature>
<evidence type="ECO:0000256" key="7">
    <source>
        <dbReference type="ARBA" id="ARBA00022989"/>
    </source>
</evidence>
<feature type="transmembrane region" description="Helical" evidence="10">
    <location>
        <begin position="30"/>
        <end position="48"/>
    </location>
</feature>
<dbReference type="InterPro" id="IPR038770">
    <property type="entry name" value="Na+/solute_symporter_sf"/>
</dbReference>
<dbReference type="Pfam" id="PF02254">
    <property type="entry name" value="TrkA_N"/>
    <property type="match status" value="1"/>
</dbReference>
<gene>
    <name evidence="13" type="ORF">HF682_16925</name>
</gene>
<evidence type="ECO:0000313" key="14">
    <source>
        <dbReference type="Proteomes" id="UP000587991"/>
    </source>
</evidence>
<evidence type="ECO:0000256" key="8">
    <source>
        <dbReference type="ARBA" id="ARBA00023065"/>
    </source>
</evidence>
<dbReference type="GO" id="GO:0008324">
    <property type="term" value="F:monoatomic cation transmembrane transporter activity"/>
    <property type="evidence" value="ECO:0007669"/>
    <property type="project" value="InterPro"/>
</dbReference>
<dbReference type="InterPro" id="IPR036291">
    <property type="entry name" value="NAD(P)-bd_dom_sf"/>
</dbReference>
<feature type="transmembrane region" description="Helical" evidence="10">
    <location>
        <begin position="85"/>
        <end position="107"/>
    </location>
</feature>
<evidence type="ECO:0000313" key="13">
    <source>
        <dbReference type="EMBL" id="NLR76854.1"/>
    </source>
</evidence>
<sequence>MSGALQPVLLLLAIAVLVVVACRLLKQPPILGYLLVGVLIGPHLLHWMPESEGTEILGEVGVLFLMFSIGLEFSLSSLKSMRSSVLGLGGAQVLLSLAITPLLAMLLQLDWKAGLALGGILAMSSTAIVSKLLSERRELDSPHGRQVFGVLLFQDLSVVPLLILVPALTLAPSGPALLKQLGIAALQAVVVLAAIFYFGDKLLRRWFHLVARQHSSELFILNVLLVTLGIAWLTSLAQLSLALGAFLAGMLISETEYRFEVEDSIRPFRDVLLGLFFVTIGMRLDLRQLWHVWPWVLLFFALLQPGKLLIISGLSRLFRHPSGVALRTGLHLAQAGEFGFVLLALATPEGHSLLPPAIQQGLLAAMVLSMFTAPLLIQRSDKLVLRLVRSEWMSQSLQLTRIAMQSMEHDGHVILCGYGRSGQYLSRILSQEDVPFMALDLDPERVAEATAAGETVVFGDAGKREALLAAGLKRARAVVVTFDDTHQARKIISHVHSLQPGLPVIVRTQGQGEVEHLREAGAAEVVAEVLEGSLMLASHTLMLLGTPLSRVLRRIRDTREQQYALFRGIFVGESDSHDGLDWREAQLHSVTLPEHAHATGKPLAELDLSPFEVSIRTVRRRQGGQLTPAPDLCIVAEDTLVLLGRADNLAAAERYLLQGP</sequence>
<keyword evidence="14" id="KW-1185">Reference proteome</keyword>
<dbReference type="InterPro" id="IPR036721">
    <property type="entry name" value="RCK_C_sf"/>
</dbReference>
<dbReference type="Gene3D" id="3.40.50.720">
    <property type="entry name" value="NAD(P)-binding Rossmann-like Domain"/>
    <property type="match status" value="1"/>
</dbReference>
<dbReference type="EMBL" id="JABAIM010000005">
    <property type="protein sequence ID" value="NLR76854.1"/>
    <property type="molecule type" value="Genomic_DNA"/>
</dbReference>
<evidence type="ECO:0000259" key="12">
    <source>
        <dbReference type="PROSITE" id="PS51202"/>
    </source>
</evidence>
<dbReference type="RefSeq" id="WP_168878526.1">
    <property type="nucleotide sequence ID" value="NZ_JABAIM010000005.1"/>
</dbReference>
<reference evidence="13 14" key="1">
    <citation type="submission" date="2020-04" db="EMBL/GenBank/DDBJ databases">
        <title>Draft genome of Leeia sp. IMCC25680.</title>
        <authorList>
            <person name="Song J."/>
            <person name="Cho J.-C."/>
        </authorList>
    </citation>
    <scope>NUCLEOTIDE SEQUENCE [LARGE SCALE GENOMIC DNA]</scope>
    <source>
        <strain evidence="13 14">IMCC25680</strain>
    </source>
</reference>
<dbReference type="GO" id="GO:0006813">
    <property type="term" value="P:potassium ion transport"/>
    <property type="evidence" value="ECO:0007669"/>
    <property type="project" value="UniProtKB-KW"/>
</dbReference>
<evidence type="ECO:0000256" key="6">
    <source>
        <dbReference type="ARBA" id="ARBA00022958"/>
    </source>
</evidence>
<keyword evidence="4" id="KW-0633">Potassium transport</keyword>
<evidence type="ECO:0000256" key="9">
    <source>
        <dbReference type="ARBA" id="ARBA00023136"/>
    </source>
</evidence>
<dbReference type="SUPFAM" id="SSF51735">
    <property type="entry name" value="NAD(P)-binding Rossmann-fold domains"/>
    <property type="match status" value="1"/>
</dbReference>
<feature type="transmembrane region" description="Helical" evidence="10">
    <location>
        <begin position="113"/>
        <end position="134"/>
    </location>
</feature>
<dbReference type="Pfam" id="PF02080">
    <property type="entry name" value="TrkA_C"/>
    <property type="match status" value="1"/>
</dbReference>
<evidence type="ECO:0000256" key="5">
    <source>
        <dbReference type="ARBA" id="ARBA00022692"/>
    </source>
</evidence>
<keyword evidence="9 10" id="KW-0472">Membrane</keyword>
<keyword evidence="5 10" id="KW-0812">Transmembrane</keyword>
<dbReference type="InterPro" id="IPR006037">
    <property type="entry name" value="RCK_C"/>
</dbReference>
<protein>
    <submittedName>
        <fullName evidence="13">Potassium transporter</fullName>
    </submittedName>
</protein>
<dbReference type="Pfam" id="PF00999">
    <property type="entry name" value="Na_H_Exchanger"/>
    <property type="match status" value="1"/>
</dbReference>
<dbReference type="PROSITE" id="PS51201">
    <property type="entry name" value="RCK_N"/>
    <property type="match status" value="1"/>
</dbReference>
<dbReference type="AlphaFoldDB" id="A0A847S9Y8"/>
<feature type="transmembrane region" description="Helical" evidence="10">
    <location>
        <begin position="219"/>
        <end position="252"/>
    </location>
</feature>
<keyword evidence="6" id="KW-0630">Potassium</keyword>
<evidence type="ECO:0000256" key="4">
    <source>
        <dbReference type="ARBA" id="ARBA00022538"/>
    </source>
</evidence>
<comment type="caution">
    <text evidence="13">The sequence shown here is derived from an EMBL/GenBank/DDBJ whole genome shotgun (WGS) entry which is preliminary data.</text>
</comment>
<proteinExistence type="predicted"/>
<dbReference type="Proteomes" id="UP000587991">
    <property type="component" value="Unassembled WGS sequence"/>
</dbReference>
<evidence type="ECO:0000256" key="3">
    <source>
        <dbReference type="ARBA" id="ARBA00022449"/>
    </source>
</evidence>
<feature type="domain" description="RCK N-terminal" evidence="11">
    <location>
        <begin position="410"/>
        <end position="527"/>
    </location>
</feature>
<organism evidence="13 14">
    <name type="scientific">Leeia aquatica</name>
    <dbReference type="NCBI Taxonomy" id="2725557"/>
    <lineage>
        <taxon>Bacteria</taxon>
        <taxon>Pseudomonadati</taxon>
        <taxon>Pseudomonadota</taxon>
        <taxon>Betaproteobacteria</taxon>
        <taxon>Neisseriales</taxon>
        <taxon>Leeiaceae</taxon>
        <taxon>Leeia</taxon>
    </lineage>
</organism>
<evidence type="ECO:0000259" key="11">
    <source>
        <dbReference type="PROSITE" id="PS51201"/>
    </source>
</evidence>
<feature type="transmembrane region" description="Helical" evidence="10">
    <location>
        <begin position="177"/>
        <end position="198"/>
    </location>
</feature>
<dbReference type="InterPro" id="IPR003148">
    <property type="entry name" value="RCK_N"/>
</dbReference>
<keyword evidence="3" id="KW-0050">Antiport</keyword>
<dbReference type="PANTHER" id="PTHR46157">
    <property type="entry name" value="K(+) EFFLUX ANTIPORTER 3, CHLOROPLASTIC"/>
    <property type="match status" value="1"/>
</dbReference>
<evidence type="ECO:0000256" key="1">
    <source>
        <dbReference type="ARBA" id="ARBA00004141"/>
    </source>
</evidence>
<feature type="transmembrane region" description="Helical" evidence="10">
    <location>
        <begin position="146"/>
        <end position="171"/>
    </location>
</feature>
<dbReference type="GO" id="GO:0015297">
    <property type="term" value="F:antiporter activity"/>
    <property type="evidence" value="ECO:0007669"/>
    <property type="project" value="UniProtKB-KW"/>
</dbReference>